<proteinExistence type="inferred from homology"/>
<comment type="similarity">
    <text evidence="1">Belongs to the UDP-glucose/GDP-mannose dehydrogenase family.</text>
</comment>
<dbReference type="Pfam" id="PF03721">
    <property type="entry name" value="UDPG_MGDP_dh_N"/>
    <property type="match status" value="1"/>
</dbReference>
<sequence length="192" mass="20438">MPLALAFAKEFPTIGLDVDESRVAELLSEHDRNREVPEGEVATSSVTFTSDESCVADAEFIVVTVPTPVSEDHKPDLSSLESASSTIGTQLRRRSAGSSAPIIVFESTTYPGCTEGFCGPIIERESGLKSGEGFFLGYSPERTNFGDQAHTLETIVKVVSGQTPEIAAIVADVYGRIAKTGTHLTANIKTAE</sequence>
<evidence type="ECO:0000259" key="3">
    <source>
        <dbReference type="Pfam" id="PF03721"/>
    </source>
</evidence>
<dbReference type="InterPro" id="IPR017476">
    <property type="entry name" value="UDP-Glc/GDP-Man"/>
</dbReference>
<dbReference type="InterPro" id="IPR036291">
    <property type="entry name" value="NAD(P)-bd_dom_sf"/>
</dbReference>
<dbReference type="GO" id="GO:0051287">
    <property type="term" value="F:NAD binding"/>
    <property type="evidence" value="ECO:0007669"/>
    <property type="project" value="InterPro"/>
</dbReference>
<dbReference type="AlphaFoldDB" id="A0A382KL16"/>
<dbReference type="InterPro" id="IPR001732">
    <property type="entry name" value="UDP-Glc/GDP-Man_DH_N"/>
</dbReference>
<organism evidence="4">
    <name type="scientific">marine metagenome</name>
    <dbReference type="NCBI Taxonomy" id="408172"/>
    <lineage>
        <taxon>unclassified sequences</taxon>
        <taxon>metagenomes</taxon>
        <taxon>ecological metagenomes</taxon>
    </lineage>
</organism>
<dbReference type="InterPro" id="IPR028359">
    <property type="entry name" value="UDP_ManNAc/GlcNAc_DH"/>
</dbReference>
<feature type="compositionally biased region" description="Polar residues" evidence="2">
    <location>
        <begin position="79"/>
        <end position="89"/>
    </location>
</feature>
<protein>
    <recommendedName>
        <fullName evidence="3">UDP-glucose/GDP-mannose dehydrogenase N-terminal domain-containing protein</fullName>
    </recommendedName>
</protein>
<dbReference type="SUPFAM" id="SSF51735">
    <property type="entry name" value="NAD(P)-binding Rossmann-fold domains"/>
    <property type="match status" value="1"/>
</dbReference>
<feature type="domain" description="UDP-glucose/GDP-mannose dehydrogenase N-terminal" evidence="3">
    <location>
        <begin position="8"/>
        <end position="168"/>
    </location>
</feature>
<reference evidence="4" key="1">
    <citation type="submission" date="2018-05" db="EMBL/GenBank/DDBJ databases">
        <authorList>
            <person name="Lanie J.A."/>
            <person name="Ng W.-L."/>
            <person name="Kazmierczak K.M."/>
            <person name="Andrzejewski T.M."/>
            <person name="Davidsen T.M."/>
            <person name="Wayne K.J."/>
            <person name="Tettelin H."/>
            <person name="Glass J.I."/>
            <person name="Rusch D."/>
            <person name="Podicherti R."/>
            <person name="Tsui H.-C.T."/>
            <person name="Winkler M.E."/>
        </authorList>
    </citation>
    <scope>NUCLEOTIDE SEQUENCE</scope>
</reference>
<evidence type="ECO:0000256" key="2">
    <source>
        <dbReference type="SAM" id="MobiDB-lite"/>
    </source>
</evidence>
<evidence type="ECO:0000313" key="4">
    <source>
        <dbReference type="EMBL" id="SVC25170.1"/>
    </source>
</evidence>
<dbReference type="PANTHER" id="PTHR43491">
    <property type="entry name" value="UDP-N-ACETYL-D-MANNOSAMINE DEHYDROGENASE"/>
    <property type="match status" value="1"/>
</dbReference>
<dbReference type="GO" id="GO:0016616">
    <property type="term" value="F:oxidoreductase activity, acting on the CH-OH group of donors, NAD or NADP as acceptor"/>
    <property type="evidence" value="ECO:0007669"/>
    <property type="project" value="InterPro"/>
</dbReference>
<accession>A0A382KL16</accession>
<feature type="region of interest" description="Disordered" evidence="2">
    <location>
        <begin position="72"/>
        <end position="91"/>
    </location>
</feature>
<dbReference type="GO" id="GO:0000271">
    <property type="term" value="P:polysaccharide biosynthetic process"/>
    <property type="evidence" value="ECO:0007669"/>
    <property type="project" value="InterPro"/>
</dbReference>
<dbReference type="GO" id="GO:0016628">
    <property type="term" value="F:oxidoreductase activity, acting on the CH-CH group of donors, NAD or NADP as acceptor"/>
    <property type="evidence" value="ECO:0007669"/>
    <property type="project" value="InterPro"/>
</dbReference>
<gene>
    <name evidence="4" type="ORF">METZ01_LOCUS278024</name>
</gene>
<dbReference type="PIRSF" id="PIRSF000124">
    <property type="entry name" value="UDPglc_GDPman_dh"/>
    <property type="match status" value="1"/>
</dbReference>
<evidence type="ECO:0000256" key="1">
    <source>
        <dbReference type="ARBA" id="ARBA00006601"/>
    </source>
</evidence>
<dbReference type="PANTHER" id="PTHR43491:SF2">
    <property type="entry name" value="UDP-N-ACETYL-D-MANNOSAMINE DEHYDROGENASE"/>
    <property type="match status" value="1"/>
</dbReference>
<dbReference type="EMBL" id="UINC01081379">
    <property type="protein sequence ID" value="SVC25170.1"/>
    <property type="molecule type" value="Genomic_DNA"/>
</dbReference>
<dbReference type="PIRSF" id="PIRSF500136">
    <property type="entry name" value="UDP_ManNAc_DH"/>
    <property type="match status" value="1"/>
</dbReference>
<name>A0A382KL16_9ZZZZ</name>
<feature type="non-terminal residue" evidence="4">
    <location>
        <position position="192"/>
    </location>
</feature>
<dbReference type="Gene3D" id="3.40.50.720">
    <property type="entry name" value="NAD(P)-binding Rossmann-like Domain"/>
    <property type="match status" value="1"/>
</dbReference>